<dbReference type="KEGG" id="mant:BHD05_07455"/>
<evidence type="ECO:0000313" key="1">
    <source>
        <dbReference type="EMBL" id="QHO69503.1"/>
    </source>
</evidence>
<protein>
    <submittedName>
        <fullName evidence="1">Uncharacterized protein</fullName>
    </submittedName>
</protein>
<reference evidence="1 2" key="1">
    <citation type="submission" date="2016-09" db="EMBL/GenBank/DDBJ databases">
        <title>Complete genome sequence of microbes from the polar regions.</title>
        <authorList>
            <person name="Liao L."/>
            <person name="Chen B."/>
        </authorList>
    </citation>
    <scope>NUCLEOTIDE SEQUENCE [LARGE SCALE GENOMIC DNA]</scope>
    <source>
        <strain evidence="1 2">ZS314</strain>
    </source>
</reference>
<name>A0A7L5AG62_9MICO</name>
<gene>
    <name evidence="1" type="ORF">BHD05_07455</name>
</gene>
<dbReference type="AlphaFoldDB" id="A0A7L5AG62"/>
<dbReference type="Proteomes" id="UP000464507">
    <property type="component" value="Chromosome"/>
</dbReference>
<sequence length="100" mass="10963">MRAFALVSIPLILLILLPGPSVLFVIGRAITLTRWRVLNAGDSATRRVIRPPDSAWRRISCHTRASAAVTPMLGTLLGDELHAPYSLRPCRRPTAPESIP</sequence>
<keyword evidence="2" id="KW-1185">Reference proteome</keyword>
<organism evidence="1 2">
    <name type="scientific">Marisediminicola antarctica</name>
    <dbReference type="NCBI Taxonomy" id="674079"/>
    <lineage>
        <taxon>Bacteria</taxon>
        <taxon>Bacillati</taxon>
        <taxon>Actinomycetota</taxon>
        <taxon>Actinomycetes</taxon>
        <taxon>Micrococcales</taxon>
        <taxon>Microbacteriaceae</taxon>
        <taxon>Marisediminicola</taxon>
    </lineage>
</organism>
<proteinExistence type="predicted"/>
<dbReference type="EMBL" id="CP017146">
    <property type="protein sequence ID" value="QHO69503.1"/>
    <property type="molecule type" value="Genomic_DNA"/>
</dbReference>
<accession>A0A7L5AG62</accession>
<evidence type="ECO:0000313" key="2">
    <source>
        <dbReference type="Proteomes" id="UP000464507"/>
    </source>
</evidence>